<gene>
    <name evidence="1" type="ORF">C2S53_011597</name>
</gene>
<dbReference type="EMBL" id="SDAM02029497">
    <property type="protein sequence ID" value="KAH6757087.1"/>
    <property type="molecule type" value="Genomic_DNA"/>
</dbReference>
<dbReference type="InterPro" id="IPR025886">
    <property type="entry name" value="PP2-like"/>
</dbReference>
<name>A0AAD4IQ67_PERFH</name>
<evidence type="ECO:0000313" key="1">
    <source>
        <dbReference type="EMBL" id="KAH6757087.1"/>
    </source>
</evidence>
<dbReference type="PANTHER" id="PTHR32278:SF130">
    <property type="entry name" value="F-BOX DOMAIN-CONTAINING PROTEIN"/>
    <property type="match status" value="1"/>
</dbReference>
<proteinExistence type="predicted"/>
<keyword evidence="2" id="KW-1185">Reference proteome</keyword>
<organism evidence="1 2">
    <name type="scientific">Perilla frutescens var. hirtella</name>
    <name type="common">Perilla citriodora</name>
    <name type="synonym">Perilla setoyensis</name>
    <dbReference type="NCBI Taxonomy" id="608512"/>
    <lineage>
        <taxon>Eukaryota</taxon>
        <taxon>Viridiplantae</taxon>
        <taxon>Streptophyta</taxon>
        <taxon>Embryophyta</taxon>
        <taxon>Tracheophyta</taxon>
        <taxon>Spermatophyta</taxon>
        <taxon>Magnoliopsida</taxon>
        <taxon>eudicotyledons</taxon>
        <taxon>Gunneridae</taxon>
        <taxon>Pentapetalae</taxon>
        <taxon>asterids</taxon>
        <taxon>lamiids</taxon>
        <taxon>Lamiales</taxon>
        <taxon>Lamiaceae</taxon>
        <taxon>Nepetoideae</taxon>
        <taxon>Elsholtzieae</taxon>
        <taxon>Perilla</taxon>
    </lineage>
</organism>
<sequence>MCRVLYIYVEAVYRIVEQSFSLTKSSENWYLLSSRALQIAAIDNPEHWEWTCLPESSFAEVAKLRSINRLEISGIMPARMLSPNTRYVAWLKCMLTVVDDGLDVPSKASIKFVKEDGTETEVVTNTVYLVKQRNRRYDGTLADHWYGIELGEFFIGEGGSILGGG</sequence>
<dbReference type="AlphaFoldDB" id="A0AAD4IQ67"/>
<comment type="caution">
    <text evidence="1">The sequence shown here is derived from an EMBL/GenBank/DDBJ whole genome shotgun (WGS) entry which is preliminary data.</text>
</comment>
<accession>A0AAD4IQ67</accession>
<dbReference type="Pfam" id="PF14299">
    <property type="entry name" value="PP2"/>
    <property type="match status" value="1"/>
</dbReference>
<dbReference type="PANTHER" id="PTHR32278">
    <property type="entry name" value="F-BOX DOMAIN-CONTAINING PROTEIN"/>
    <property type="match status" value="1"/>
</dbReference>
<dbReference type="Proteomes" id="UP001190926">
    <property type="component" value="Unassembled WGS sequence"/>
</dbReference>
<reference evidence="1 2" key="1">
    <citation type="journal article" date="2021" name="Nat. Commun.">
        <title>Incipient diploidization of the medicinal plant Perilla within 10,000 years.</title>
        <authorList>
            <person name="Zhang Y."/>
            <person name="Shen Q."/>
            <person name="Leng L."/>
            <person name="Zhang D."/>
            <person name="Chen S."/>
            <person name="Shi Y."/>
            <person name="Ning Z."/>
            <person name="Chen S."/>
        </authorList>
    </citation>
    <scope>NUCLEOTIDE SEQUENCE [LARGE SCALE GENOMIC DNA]</scope>
    <source>
        <strain evidence="2">cv. PC099</strain>
    </source>
</reference>
<protein>
    <submittedName>
        <fullName evidence="1">Uncharacterized protein</fullName>
    </submittedName>
</protein>
<evidence type="ECO:0000313" key="2">
    <source>
        <dbReference type="Proteomes" id="UP001190926"/>
    </source>
</evidence>